<proteinExistence type="predicted"/>
<keyword evidence="2" id="KW-1185">Reference proteome</keyword>
<dbReference type="Pfam" id="PF14388">
    <property type="entry name" value="DUF4419"/>
    <property type="match status" value="1"/>
</dbReference>
<evidence type="ECO:0008006" key="3">
    <source>
        <dbReference type="Google" id="ProtNLM"/>
    </source>
</evidence>
<dbReference type="PANTHER" id="PTHR31252">
    <property type="entry name" value="DUF4419 DOMAIN-CONTAINING PROTEIN"/>
    <property type="match status" value="1"/>
</dbReference>
<dbReference type="InterPro" id="IPR025533">
    <property type="entry name" value="DUF4419"/>
</dbReference>
<evidence type="ECO:0000313" key="1">
    <source>
        <dbReference type="EMBL" id="GGJ51039.1"/>
    </source>
</evidence>
<name>A0ABQ2DDU9_9DEIO</name>
<organism evidence="1 2">
    <name type="scientific">Deinococcus roseus</name>
    <dbReference type="NCBI Taxonomy" id="392414"/>
    <lineage>
        <taxon>Bacteria</taxon>
        <taxon>Thermotogati</taxon>
        <taxon>Deinococcota</taxon>
        <taxon>Deinococci</taxon>
        <taxon>Deinococcales</taxon>
        <taxon>Deinococcaceae</taxon>
        <taxon>Deinococcus</taxon>
    </lineage>
</organism>
<comment type="caution">
    <text evidence="1">The sequence shown here is derived from an EMBL/GenBank/DDBJ whole genome shotgun (WGS) entry which is preliminary data.</text>
</comment>
<gene>
    <name evidence="1" type="ORF">GCM10008938_41310</name>
</gene>
<evidence type="ECO:0000313" key="2">
    <source>
        <dbReference type="Proteomes" id="UP000632222"/>
    </source>
</evidence>
<dbReference type="EMBL" id="BMOD01000022">
    <property type="protein sequence ID" value="GGJ51039.1"/>
    <property type="molecule type" value="Genomic_DNA"/>
</dbReference>
<protein>
    <recommendedName>
        <fullName evidence="3">DUF4419 domain-containing protein</fullName>
    </recommendedName>
</protein>
<reference evidence="2" key="1">
    <citation type="journal article" date="2019" name="Int. J. Syst. Evol. Microbiol.">
        <title>The Global Catalogue of Microorganisms (GCM) 10K type strain sequencing project: providing services to taxonomists for standard genome sequencing and annotation.</title>
        <authorList>
            <consortium name="The Broad Institute Genomics Platform"/>
            <consortium name="The Broad Institute Genome Sequencing Center for Infectious Disease"/>
            <person name="Wu L."/>
            <person name="Ma J."/>
        </authorList>
    </citation>
    <scope>NUCLEOTIDE SEQUENCE [LARGE SCALE GENOMIC DNA]</scope>
    <source>
        <strain evidence="2">JCM 14370</strain>
    </source>
</reference>
<dbReference type="Proteomes" id="UP000632222">
    <property type="component" value="Unassembled WGS sequence"/>
</dbReference>
<dbReference type="PANTHER" id="PTHR31252:SF11">
    <property type="entry name" value="DUF4419 DOMAIN-CONTAINING PROTEIN"/>
    <property type="match status" value="1"/>
</dbReference>
<accession>A0ABQ2DDU9</accession>
<sequence>MHFSVDKVKKNRKQLSTTSLRKQLLSRNLNKVLSCSHDFNHQVVQSHWHPLLHATHAAYSLHYPLRITPDAFWIMLSQGFALHIANNAELLRDFFVGHQDKETLKVGIHDALDATNWQNAVQDWCSQIEQHVGPETTGLFTCNFSTTTPITRTASQIVMMDGLREYFDYRAMFVCGIPAITLEGTVEDWENIRARVQQMAFYDLDWWTRHLLPICDELILTAMGEPSLAFWQDIYLPIEQYSGQEMTGWLKWCFPYLKDGKEVCTRKNHRMEGDFPGFHSGGSLPPAEVPDGLSRVDFKLQIAAETLPLQLVGGFLGMEQCPDECIMQPLVGWGVVQPDSVK</sequence>